<comment type="caution">
    <text evidence="1">The sequence shown here is derived from an EMBL/GenBank/DDBJ whole genome shotgun (WGS) entry which is preliminary data.</text>
</comment>
<proteinExistence type="predicted"/>
<organism evidence="1 2">
    <name type="scientific">Mycobacterium kansasii</name>
    <dbReference type="NCBI Taxonomy" id="1768"/>
    <lineage>
        <taxon>Bacteria</taxon>
        <taxon>Bacillati</taxon>
        <taxon>Actinomycetota</taxon>
        <taxon>Actinomycetes</taxon>
        <taxon>Mycobacteriales</taxon>
        <taxon>Mycobacteriaceae</taxon>
        <taxon>Mycobacterium</taxon>
    </lineage>
</organism>
<sequence>MIGVGEQLLVQVPAAAAAGDLAGGAGGPWRQPRTRWPGRRWVWLRA</sequence>
<gene>
    <name evidence="1" type="ORF">BZL30_4067</name>
</gene>
<name>A0A1V3XDD1_MYCKA</name>
<evidence type="ECO:0000313" key="1">
    <source>
        <dbReference type="EMBL" id="OOK76471.1"/>
    </source>
</evidence>
<evidence type="ECO:0000313" key="2">
    <source>
        <dbReference type="Proteomes" id="UP000189229"/>
    </source>
</evidence>
<dbReference type="AlphaFoldDB" id="A0A1V3XDD1"/>
<protein>
    <submittedName>
        <fullName evidence="1">Uncharacterized protein</fullName>
    </submittedName>
</protein>
<dbReference type="Proteomes" id="UP000189229">
    <property type="component" value="Unassembled WGS sequence"/>
</dbReference>
<dbReference type="EMBL" id="MVBM01000003">
    <property type="protein sequence ID" value="OOK76471.1"/>
    <property type="molecule type" value="Genomic_DNA"/>
</dbReference>
<accession>A0A1V3XDD1</accession>
<reference evidence="1 2" key="1">
    <citation type="submission" date="2017-02" db="EMBL/GenBank/DDBJ databases">
        <title>Complete genome sequences of Mycobacterium kansasii strains isolated from rhesus macaques.</title>
        <authorList>
            <person name="Panda A."/>
            <person name="Nagaraj S."/>
            <person name="Zhao X."/>
            <person name="Tettelin H."/>
            <person name="Detolla L.J."/>
        </authorList>
    </citation>
    <scope>NUCLEOTIDE SEQUENCE [LARGE SCALE GENOMIC DNA]</scope>
    <source>
        <strain evidence="1 2">11-3813</strain>
    </source>
</reference>